<dbReference type="Pfam" id="PF07730">
    <property type="entry name" value="HisKA_3"/>
    <property type="match status" value="1"/>
</dbReference>
<evidence type="ECO:0000256" key="4">
    <source>
        <dbReference type="ARBA" id="ARBA00022679"/>
    </source>
</evidence>
<evidence type="ECO:0000256" key="3">
    <source>
        <dbReference type="ARBA" id="ARBA00022553"/>
    </source>
</evidence>
<dbReference type="EMBL" id="CP058649">
    <property type="protein sequence ID" value="QUI22499.1"/>
    <property type="molecule type" value="Genomic_DNA"/>
</dbReference>
<evidence type="ECO:0000256" key="9">
    <source>
        <dbReference type="SAM" id="Coils"/>
    </source>
</evidence>
<evidence type="ECO:0000256" key="8">
    <source>
        <dbReference type="ARBA" id="ARBA00023012"/>
    </source>
</evidence>
<dbReference type="InterPro" id="IPR050482">
    <property type="entry name" value="Sensor_HK_TwoCompSys"/>
</dbReference>
<dbReference type="Gene3D" id="1.20.5.1930">
    <property type="match status" value="1"/>
</dbReference>
<dbReference type="InterPro" id="IPR011712">
    <property type="entry name" value="Sig_transdc_His_kin_sub3_dim/P"/>
</dbReference>
<keyword evidence="7" id="KW-0067">ATP-binding</keyword>
<dbReference type="Proteomes" id="UP000683246">
    <property type="component" value="Chromosome"/>
</dbReference>
<feature type="transmembrane region" description="Helical" evidence="10">
    <location>
        <begin position="96"/>
        <end position="113"/>
    </location>
</feature>
<dbReference type="InterPro" id="IPR036890">
    <property type="entry name" value="HATPase_C_sf"/>
</dbReference>
<keyword evidence="9" id="KW-0175">Coiled coil</keyword>
<evidence type="ECO:0000256" key="2">
    <source>
        <dbReference type="ARBA" id="ARBA00012438"/>
    </source>
</evidence>
<dbReference type="AlphaFoldDB" id="A0A8J8SGK9"/>
<feature type="transmembrane region" description="Helical" evidence="10">
    <location>
        <begin position="28"/>
        <end position="48"/>
    </location>
</feature>
<feature type="domain" description="Signal transduction histidine kinase subgroup 3 dimerisation and phosphoacceptor" evidence="11">
    <location>
        <begin position="177"/>
        <end position="242"/>
    </location>
</feature>
<dbReference type="GO" id="GO:0016020">
    <property type="term" value="C:membrane"/>
    <property type="evidence" value="ECO:0007669"/>
    <property type="project" value="InterPro"/>
</dbReference>
<evidence type="ECO:0000313" key="12">
    <source>
        <dbReference type="EMBL" id="QUI22499.1"/>
    </source>
</evidence>
<evidence type="ECO:0000256" key="6">
    <source>
        <dbReference type="ARBA" id="ARBA00022777"/>
    </source>
</evidence>
<evidence type="ECO:0000256" key="5">
    <source>
        <dbReference type="ARBA" id="ARBA00022741"/>
    </source>
</evidence>
<name>A0A8J8SGK9_9FIRM</name>
<evidence type="ECO:0000256" key="1">
    <source>
        <dbReference type="ARBA" id="ARBA00000085"/>
    </source>
</evidence>
<keyword evidence="8" id="KW-0902">Two-component regulatory system</keyword>
<dbReference type="CDD" id="cd16917">
    <property type="entry name" value="HATPase_UhpB-NarQ-NarX-like"/>
    <property type="match status" value="1"/>
</dbReference>
<dbReference type="KEGG" id="vpy:HZI73_09380"/>
<dbReference type="SUPFAM" id="SSF55874">
    <property type="entry name" value="ATPase domain of HSP90 chaperone/DNA topoisomerase II/histidine kinase"/>
    <property type="match status" value="1"/>
</dbReference>
<gene>
    <name evidence="12" type="ORF">HZI73_09380</name>
</gene>
<feature type="transmembrane region" description="Helical" evidence="10">
    <location>
        <begin position="60"/>
        <end position="84"/>
    </location>
</feature>
<keyword evidence="5" id="KW-0547">Nucleotide-binding</keyword>
<keyword evidence="13" id="KW-1185">Reference proteome</keyword>
<evidence type="ECO:0000256" key="7">
    <source>
        <dbReference type="ARBA" id="ARBA00022840"/>
    </source>
</evidence>
<accession>A0A8J8SGK9</accession>
<comment type="catalytic activity">
    <reaction evidence="1">
        <text>ATP + protein L-histidine = ADP + protein N-phospho-L-histidine.</text>
        <dbReference type="EC" id="2.7.13.3"/>
    </reaction>
</comment>
<keyword evidence="3" id="KW-0597">Phosphoprotein</keyword>
<keyword evidence="10" id="KW-0812">Transmembrane</keyword>
<dbReference type="EC" id="2.7.13.3" evidence="2"/>
<evidence type="ECO:0000313" key="13">
    <source>
        <dbReference type="Proteomes" id="UP000683246"/>
    </source>
</evidence>
<keyword evidence="10" id="KW-0472">Membrane</keyword>
<dbReference type="RefSeq" id="WP_212697988.1">
    <property type="nucleotide sequence ID" value="NZ_CP058649.1"/>
</dbReference>
<dbReference type="GO" id="GO:0000155">
    <property type="term" value="F:phosphorelay sensor kinase activity"/>
    <property type="evidence" value="ECO:0007669"/>
    <property type="project" value="InterPro"/>
</dbReference>
<dbReference type="GO" id="GO:0005524">
    <property type="term" value="F:ATP binding"/>
    <property type="evidence" value="ECO:0007669"/>
    <property type="project" value="UniProtKB-KW"/>
</dbReference>
<keyword evidence="10" id="KW-1133">Transmembrane helix</keyword>
<sequence>MIRHTLLLEILISFWYIKEVVVDQDHDLFAMIMVLLVYLCLKTVYYIFLDKHVHKYISLLLVITIIGLGYSVFQPITFFLSFNLAKCIGTIKKESILLSSVALLYAWLIPSIYLQNFLLLNMFSLLFIGVSISMTEKSQKLSHDNRALKQEMEKIKEVELNAKEYALHLRYTSKLEERHVIAQKLHDELGHTLSGSTMQLEASLLMMDKNQEKARDMLGTVIENLRDGTESIRKILKSIKPETASMNIQTIKMLVMETQEKSGITMDLIYNSDIADIDYTKWHVITVNIKEALTNMMKYAKATKCTIKFERLNKLYKIAIKDNGIGCNHIKQGMGLQGMNERLSHIGGQLILDGTDGFHVIMLLPI</sequence>
<dbReference type="GO" id="GO:0046983">
    <property type="term" value="F:protein dimerization activity"/>
    <property type="evidence" value="ECO:0007669"/>
    <property type="project" value="InterPro"/>
</dbReference>
<organism evidence="12 13">
    <name type="scientific">Vallitalea pronyensis</name>
    <dbReference type="NCBI Taxonomy" id="1348613"/>
    <lineage>
        <taxon>Bacteria</taxon>
        <taxon>Bacillati</taxon>
        <taxon>Bacillota</taxon>
        <taxon>Clostridia</taxon>
        <taxon>Lachnospirales</taxon>
        <taxon>Vallitaleaceae</taxon>
        <taxon>Vallitalea</taxon>
    </lineage>
</organism>
<evidence type="ECO:0000256" key="10">
    <source>
        <dbReference type="SAM" id="Phobius"/>
    </source>
</evidence>
<dbReference type="Gene3D" id="3.30.565.10">
    <property type="entry name" value="Histidine kinase-like ATPase, C-terminal domain"/>
    <property type="match status" value="1"/>
</dbReference>
<proteinExistence type="predicted"/>
<dbReference type="PANTHER" id="PTHR24421:SF10">
    <property type="entry name" value="NITRATE_NITRITE SENSOR PROTEIN NARQ"/>
    <property type="match status" value="1"/>
</dbReference>
<reference evidence="12" key="1">
    <citation type="submission" date="2020-07" db="EMBL/GenBank/DDBJ databases">
        <title>Vallitalea pronyensis genome.</title>
        <authorList>
            <person name="Postec A."/>
        </authorList>
    </citation>
    <scope>NUCLEOTIDE SEQUENCE</scope>
    <source>
        <strain evidence="12">FatNI3</strain>
    </source>
</reference>
<dbReference type="PANTHER" id="PTHR24421">
    <property type="entry name" value="NITRATE/NITRITE SENSOR PROTEIN NARX-RELATED"/>
    <property type="match status" value="1"/>
</dbReference>
<evidence type="ECO:0000259" key="11">
    <source>
        <dbReference type="Pfam" id="PF07730"/>
    </source>
</evidence>
<keyword evidence="6" id="KW-0418">Kinase</keyword>
<protein>
    <recommendedName>
        <fullName evidence="2">histidine kinase</fullName>
        <ecNumber evidence="2">2.7.13.3</ecNumber>
    </recommendedName>
</protein>
<keyword evidence="4" id="KW-0808">Transferase</keyword>
<feature type="coiled-coil region" evidence="9">
    <location>
        <begin position="138"/>
        <end position="168"/>
    </location>
</feature>